<dbReference type="EMBL" id="CM042019">
    <property type="protein sequence ID" value="KAI3825907.1"/>
    <property type="molecule type" value="Genomic_DNA"/>
</dbReference>
<comment type="caution">
    <text evidence="1">The sequence shown here is derived from an EMBL/GenBank/DDBJ whole genome shotgun (WGS) entry which is preliminary data.</text>
</comment>
<name>A0ACB9K0Y5_9ASTR</name>
<dbReference type="Proteomes" id="UP001056120">
    <property type="component" value="Linkage Group LG02"/>
</dbReference>
<gene>
    <name evidence="1" type="ORF">L1987_07635</name>
</gene>
<reference evidence="1 2" key="2">
    <citation type="journal article" date="2022" name="Mol. Ecol. Resour.">
        <title>The genomes of chicory, endive, great burdock and yacon provide insights into Asteraceae paleo-polyploidization history and plant inulin production.</title>
        <authorList>
            <person name="Fan W."/>
            <person name="Wang S."/>
            <person name="Wang H."/>
            <person name="Wang A."/>
            <person name="Jiang F."/>
            <person name="Liu H."/>
            <person name="Zhao H."/>
            <person name="Xu D."/>
            <person name="Zhang Y."/>
        </authorList>
    </citation>
    <scope>NUCLEOTIDE SEQUENCE [LARGE SCALE GENOMIC DNA]</scope>
    <source>
        <strain evidence="2">cv. Yunnan</strain>
        <tissue evidence="1">Leaves</tissue>
    </source>
</reference>
<accession>A0ACB9K0Y5</accession>
<proteinExistence type="predicted"/>
<protein>
    <submittedName>
        <fullName evidence="1">Uncharacterized protein</fullName>
    </submittedName>
</protein>
<reference evidence="2" key="1">
    <citation type="journal article" date="2022" name="Mol. Ecol. Resour.">
        <title>The genomes of chicory, endive, great burdock and yacon provide insights into Asteraceae palaeo-polyploidization history and plant inulin production.</title>
        <authorList>
            <person name="Fan W."/>
            <person name="Wang S."/>
            <person name="Wang H."/>
            <person name="Wang A."/>
            <person name="Jiang F."/>
            <person name="Liu H."/>
            <person name="Zhao H."/>
            <person name="Xu D."/>
            <person name="Zhang Y."/>
        </authorList>
    </citation>
    <scope>NUCLEOTIDE SEQUENCE [LARGE SCALE GENOMIC DNA]</scope>
    <source>
        <strain evidence="2">cv. Yunnan</strain>
    </source>
</reference>
<evidence type="ECO:0000313" key="1">
    <source>
        <dbReference type="EMBL" id="KAI3825907.1"/>
    </source>
</evidence>
<evidence type="ECO:0000313" key="2">
    <source>
        <dbReference type="Proteomes" id="UP001056120"/>
    </source>
</evidence>
<sequence>MLRTVLAIEIDLFRLKMFPVVKRVVQLGSLVSKKRHLCQMGKRMDLTKRFEKAGMPSIQAKELAYVINQNFAKVSDTLVPYPDGKQIIKTLQQELSKYKNEANTFRSDRLFNLEPESSRLFGLMHDINKEVNENLNVEIARIGQKLKEDVECLRDEVRTIYIVLYMSSFGCIKLVMIQLDEDEDFVDVVSQSTKKDIAAKVTSDIMFLGYFKLFKV</sequence>
<organism evidence="1 2">
    <name type="scientific">Smallanthus sonchifolius</name>
    <dbReference type="NCBI Taxonomy" id="185202"/>
    <lineage>
        <taxon>Eukaryota</taxon>
        <taxon>Viridiplantae</taxon>
        <taxon>Streptophyta</taxon>
        <taxon>Embryophyta</taxon>
        <taxon>Tracheophyta</taxon>
        <taxon>Spermatophyta</taxon>
        <taxon>Magnoliopsida</taxon>
        <taxon>eudicotyledons</taxon>
        <taxon>Gunneridae</taxon>
        <taxon>Pentapetalae</taxon>
        <taxon>asterids</taxon>
        <taxon>campanulids</taxon>
        <taxon>Asterales</taxon>
        <taxon>Asteraceae</taxon>
        <taxon>Asteroideae</taxon>
        <taxon>Heliantheae alliance</taxon>
        <taxon>Millerieae</taxon>
        <taxon>Smallanthus</taxon>
    </lineage>
</organism>
<keyword evidence="2" id="KW-1185">Reference proteome</keyword>